<organism evidence="1">
    <name type="scientific">marine metagenome</name>
    <dbReference type="NCBI Taxonomy" id="408172"/>
    <lineage>
        <taxon>unclassified sequences</taxon>
        <taxon>metagenomes</taxon>
        <taxon>ecological metagenomes</taxon>
    </lineage>
</organism>
<sequence length="64" mass="6712">VCARHHRVEFHVAERLVDGGGNSSDVVTGRAGGAACQVLDVSEEAGPGCVVDSWVVKRHGPKDM</sequence>
<protein>
    <submittedName>
        <fullName evidence="1">Uncharacterized protein</fullName>
    </submittedName>
</protein>
<feature type="non-terminal residue" evidence="1">
    <location>
        <position position="1"/>
    </location>
</feature>
<proteinExistence type="predicted"/>
<dbReference type="AlphaFoldDB" id="A0A381W3J4"/>
<gene>
    <name evidence="1" type="ORF">METZ01_LOCUS99317</name>
</gene>
<name>A0A381W3J4_9ZZZZ</name>
<reference evidence="1" key="1">
    <citation type="submission" date="2018-05" db="EMBL/GenBank/DDBJ databases">
        <authorList>
            <person name="Lanie J.A."/>
            <person name="Ng W.-L."/>
            <person name="Kazmierczak K.M."/>
            <person name="Andrzejewski T.M."/>
            <person name="Davidsen T.M."/>
            <person name="Wayne K.J."/>
            <person name="Tettelin H."/>
            <person name="Glass J.I."/>
            <person name="Rusch D."/>
            <person name="Podicherti R."/>
            <person name="Tsui H.-C.T."/>
            <person name="Winkler M.E."/>
        </authorList>
    </citation>
    <scope>NUCLEOTIDE SEQUENCE</scope>
</reference>
<evidence type="ECO:0000313" key="1">
    <source>
        <dbReference type="EMBL" id="SVA46463.1"/>
    </source>
</evidence>
<dbReference type="EMBL" id="UINC01010447">
    <property type="protein sequence ID" value="SVA46463.1"/>
    <property type="molecule type" value="Genomic_DNA"/>
</dbReference>
<accession>A0A381W3J4</accession>